<evidence type="ECO:0000313" key="16">
    <source>
        <dbReference type="Proteomes" id="UP000184330"/>
    </source>
</evidence>
<dbReference type="GO" id="GO:0120029">
    <property type="term" value="P:proton export across plasma membrane"/>
    <property type="evidence" value="ECO:0007669"/>
    <property type="project" value="InterPro"/>
</dbReference>
<evidence type="ECO:0000256" key="9">
    <source>
        <dbReference type="ARBA" id="ARBA00023136"/>
    </source>
</evidence>
<protein>
    <submittedName>
        <fullName evidence="15">Probable Na(+)/H(+) antiporter 1</fullName>
    </submittedName>
</protein>
<feature type="region of interest" description="Disordered" evidence="11">
    <location>
        <begin position="855"/>
        <end position="1059"/>
    </location>
</feature>
<feature type="compositionally biased region" description="Polar residues" evidence="11">
    <location>
        <begin position="464"/>
        <end position="478"/>
    </location>
</feature>
<evidence type="ECO:0000259" key="14">
    <source>
        <dbReference type="Pfam" id="PF08619"/>
    </source>
</evidence>
<dbReference type="InterPro" id="IPR013928">
    <property type="entry name" value="Cation/H_antiporter_C"/>
</dbReference>
<evidence type="ECO:0000256" key="3">
    <source>
        <dbReference type="ARBA" id="ARBA00022448"/>
    </source>
</evidence>
<dbReference type="AlphaFoldDB" id="A0A1L7WVU7"/>
<feature type="region of interest" description="Disordered" evidence="11">
    <location>
        <begin position="462"/>
        <end position="631"/>
    </location>
</feature>
<dbReference type="InterPro" id="IPR038770">
    <property type="entry name" value="Na+/solute_symporter_sf"/>
</dbReference>
<feature type="compositionally biased region" description="Basic and acidic residues" evidence="11">
    <location>
        <begin position="772"/>
        <end position="788"/>
    </location>
</feature>
<reference evidence="15 16" key="1">
    <citation type="submission" date="2016-03" db="EMBL/GenBank/DDBJ databases">
        <authorList>
            <person name="Ploux O."/>
        </authorList>
    </citation>
    <scope>NUCLEOTIDE SEQUENCE [LARGE SCALE GENOMIC DNA]</scope>
    <source>
        <strain evidence="15 16">UAMH 11012</strain>
    </source>
</reference>
<keyword evidence="5 12" id="KW-0812">Transmembrane</keyword>
<feature type="transmembrane region" description="Helical" evidence="12">
    <location>
        <begin position="362"/>
        <end position="382"/>
    </location>
</feature>
<evidence type="ECO:0000256" key="8">
    <source>
        <dbReference type="ARBA" id="ARBA00023065"/>
    </source>
</evidence>
<evidence type="ECO:0000313" key="15">
    <source>
        <dbReference type="EMBL" id="CZR56911.1"/>
    </source>
</evidence>
<dbReference type="GO" id="GO:0006970">
    <property type="term" value="P:response to osmotic stress"/>
    <property type="evidence" value="ECO:0007669"/>
    <property type="project" value="EnsemblFungi"/>
</dbReference>
<organism evidence="15 16">
    <name type="scientific">Phialocephala subalpina</name>
    <dbReference type="NCBI Taxonomy" id="576137"/>
    <lineage>
        <taxon>Eukaryota</taxon>
        <taxon>Fungi</taxon>
        <taxon>Dikarya</taxon>
        <taxon>Ascomycota</taxon>
        <taxon>Pezizomycotina</taxon>
        <taxon>Leotiomycetes</taxon>
        <taxon>Helotiales</taxon>
        <taxon>Mollisiaceae</taxon>
        <taxon>Phialocephala</taxon>
        <taxon>Phialocephala fortinii species complex</taxon>
    </lineage>
</organism>
<dbReference type="PANTHER" id="PTHR31382">
    <property type="entry name" value="NA(+)/H(+) ANTIPORTER"/>
    <property type="match status" value="1"/>
</dbReference>
<evidence type="ECO:0000259" key="13">
    <source>
        <dbReference type="Pfam" id="PF00999"/>
    </source>
</evidence>
<dbReference type="GO" id="GO:0005886">
    <property type="term" value="C:plasma membrane"/>
    <property type="evidence" value="ECO:0007669"/>
    <property type="project" value="EnsemblFungi"/>
</dbReference>
<dbReference type="OrthoDB" id="5327978at2759"/>
<accession>A0A1L7WVU7</accession>
<gene>
    <name evidence="15" type="ORF">PAC_06800</name>
</gene>
<feature type="transmembrane region" description="Helical" evidence="12">
    <location>
        <begin position="321"/>
        <end position="341"/>
    </location>
</feature>
<dbReference type="InterPro" id="IPR004712">
    <property type="entry name" value="Na+/H+_antiporter_fungi"/>
</dbReference>
<dbReference type="GO" id="GO:0030007">
    <property type="term" value="P:intracellular potassium ion homeostasis"/>
    <property type="evidence" value="ECO:0007669"/>
    <property type="project" value="EnsemblFungi"/>
</dbReference>
<feature type="domain" description="Cation/H+ exchanger transmembrane" evidence="13">
    <location>
        <begin position="26"/>
        <end position="433"/>
    </location>
</feature>
<dbReference type="GO" id="GO:0015385">
    <property type="term" value="F:sodium:proton antiporter activity"/>
    <property type="evidence" value="ECO:0007669"/>
    <property type="project" value="EnsemblFungi"/>
</dbReference>
<dbReference type="GO" id="GO:0036376">
    <property type="term" value="P:sodium ion export across plasma membrane"/>
    <property type="evidence" value="ECO:0007669"/>
    <property type="project" value="EnsemblFungi"/>
</dbReference>
<feature type="region of interest" description="Disordered" evidence="11">
    <location>
        <begin position="688"/>
        <end position="820"/>
    </location>
</feature>
<sequence length="1059" mass="116930">MAWDHLSINRPHLVYIILGGFTSLFMLCSSFIKERLYIGEATVATLCGIIFGPHAANLIDPGTWGNTDQVTLEFSRIVLVVQCFAVGVELPKYYMEKHWRSVVFLLLPVMTFGWLITSLFIWWMVPAINWLQALTCAACVTATDPVLASSVVGKGKFSKRVPKHLRDVLSAESGCNDGMAFPFIYLALYLIDYRPDADKVAFNWFVITILYECIFGAFYGFMIGYIGRHGIKYAEKHDLVDRESFLVFYFVLALFCAGSGSLLGVDDLLVGFAAGVGFSNDGWFTQKTEESHVSNVIDLLINLAYFVYLGTIIPWEQYNNHAIGLTVWRLVVLAIFVILFRRIPIMMALKPIIPDVKTWREALFAGHFGPIGVGAIFVAILARAELETGHTTPLASYPDPGAENWELVTVIWPITTFLVISSILVHGSSIAVFTLGKHINTLNLTMSYTTDVDGPGWLNRLPRISSTSRSQAKSFTSETDGDELKMEGLPPGALPPTGIPREFLRRQKEEDSGSAPGSRASSLIPRHRRKKRWDDGRGPGGPISQSAIYPQRRSQSEQTSDTLTPGENSPEGSPMVEKDDEDERKQGELGEVQDDPEMHEIMHRHSGEEKRDQHCSDAERHPEETHVYDEGGDIIVEDADGEVLSTKISSHAKERRESLAKAEKEVKDDLEHPMHAYKNLRKKLGVWRHKDEPVGDNGEKGKQAHRKRGPALAYQFGNTIIVEDEDGEVVKTYELPSGKANKSSDPSKEGESSTNPVRQGMTRMSTWTGLGPKKDASDPKSPKPETESSNKPIFNWGFGGKNTSKEEGTPKHNDAEDDRHIRFMIGGAGRRLTKEDFLKEIQSLDPKARCEVIAESDAPPAMKDLAKKDASEDSPGSSRLFGATGVERASGRRTAKAVGAKMARDRGARVDDHEERGQVSDSEDDGEERVVQRPKKVHASPASNNAKMRATSHADHPSNDVPESEAERRRRVQALKGVDEVTPAQLSRGRSSSRFDDDGNGSGGDGAVEESAAERRRREAALGGGGGEDSDDDDTPRVPPPVAKSRGIRFAQSPVRGKK</sequence>
<dbReference type="GO" id="GO:0045121">
    <property type="term" value="C:membrane raft"/>
    <property type="evidence" value="ECO:0007669"/>
    <property type="project" value="EnsemblFungi"/>
</dbReference>
<evidence type="ECO:0000256" key="7">
    <source>
        <dbReference type="ARBA" id="ARBA00023053"/>
    </source>
</evidence>
<feature type="transmembrane region" description="Helical" evidence="12">
    <location>
        <begin position="245"/>
        <end position="262"/>
    </location>
</feature>
<feature type="compositionally biased region" description="Basic and acidic residues" evidence="11">
    <location>
        <begin position="803"/>
        <end position="820"/>
    </location>
</feature>
<evidence type="ECO:0000256" key="4">
    <source>
        <dbReference type="ARBA" id="ARBA00022449"/>
    </source>
</evidence>
<feature type="compositionally biased region" description="Basic and acidic residues" evidence="11">
    <location>
        <begin position="596"/>
        <end position="629"/>
    </location>
</feature>
<dbReference type="FunFam" id="1.20.1530.20:FF:000015">
    <property type="entry name" value="Na(+)/H(+) antiporter 2"/>
    <property type="match status" value="1"/>
</dbReference>
<dbReference type="GO" id="GO:0097623">
    <property type="term" value="P:potassium ion export across plasma membrane"/>
    <property type="evidence" value="ECO:0007669"/>
    <property type="project" value="EnsemblFungi"/>
</dbReference>
<keyword evidence="8" id="KW-0406">Ion transport</keyword>
<keyword evidence="9 12" id="KW-0472">Membrane</keyword>
<comment type="subcellular location">
    <subcellularLocation>
        <location evidence="1">Membrane</location>
        <topology evidence="1">Multi-pass membrane protein</topology>
    </subcellularLocation>
</comment>
<name>A0A1L7WVU7_9HELO</name>
<evidence type="ECO:0000256" key="5">
    <source>
        <dbReference type="ARBA" id="ARBA00022692"/>
    </source>
</evidence>
<evidence type="ECO:0000256" key="2">
    <source>
        <dbReference type="ARBA" id="ARBA00005248"/>
    </source>
</evidence>
<feature type="transmembrane region" description="Helical" evidence="12">
    <location>
        <begin position="102"/>
        <end position="124"/>
    </location>
</feature>
<comment type="similarity">
    <text evidence="2">Belongs to the fungal Na(+)/H(+) exchanger family.</text>
</comment>
<keyword evidence="7" id="KW-0915">Sodium</keyword>
<feature type="compositionally biased region" description="Polar residues" evidence="11">
    <location>
        <begin position="752"/>
        <end position="768"/>
    </location>
</feature>
<evidence type="ECO:0000256" key="1">
    <source>
        <dbReference type="ARBA" id="ARBA00004141"/>
    </source>
</evidence>
<keyword evidence="10" id="KW-0739">Sodium transport</keyword>
<dbReference type="Gene3D" id="1.20.1530.20">
    <property type="match status" value="1"/>
</dbReference>
<feature type="transmembrane region" description="Helical" evidence="12">
    <location>
        <begin position="203"/>
        <end position="225"/>
    </location>
</feature>
<keyword evidence="6 12" id="KW-1133">Transmembrane helix</keyword>
<dbReference type="Pfam" id="PF08619">
    <property type="entry name" value="Nha1_C"/>
    <property type="match status" value="1"/>
</dbReference>
<keyword evidence="4" id="KW-0050">Antiport</keyword>
<feature type="compositionally biased region" description="Basic and acidic residues" evidence="11">
    <location>
        <begin position="902"/>
        <end position="918"/>
    </location>
</feature>
<keyword evidence="3" id="KW-0813">Transport</keyword>
<dbReference type="EMBL" id="FJOG01000009">
    <property type="protein sequence ID" value="CZR56911.1"/>
    <property type="molecule type" value="Genomic_DNA"/>
</dbReference>
<proteinExistence type="inferred from homology"/>
<evidence type="ECO:0000256" key="10">
    <source>
        <dbReference type="ARBA" id="ARBA00023201"/>
    </source>
</evidence>
<keyword evidence="16" id="KW-1185">Reference proteome</keyword>
<feature type="transmembrane region" description="Helical" evidence="12">
    <location>
        <begin position="296"/>
        <end position="315"/>
    </location>
</feature>
<dbReference type="GO" id="GO:0042391">
    <property type="term" value="P:regulation of membrane potential"/>
    <property type="evidence" value="ECO:0007669"/>
    <property type="project" value="InterPro"/>
</dbReference>
<feature type="transmembrane region" description="Helical" evidence="12">
    <location>
        <begin position="12"/>
        <end position="29"/>
    </location>
</feature>
<dbReference type="PANTHER" id="PTHR31382:SF4">
    <property type="entry name" value="NA(+)_H(+) ANTIPORTER"/>
    <property type="match status" value="1"/>
</dbReference>
<feature type="domain" description="Alkali metal cation/H+ antiporter Nha1 C-terminal" evidence="14">
    <location>
        <begin position="457"/>
        <end position="1033"/>
    </location>
</feature>
<dbReference type="STRING" id="576137.A0A1L7WVU7"/>
<feature type="compositionally biased region" description="Basic and acidic residues" evidence="11">
    <location>
        <begin position="502"/>
        <end position="511"/>
    </location>
</feature>
<dbReference type="Proteomes" id="UP000184330">
    <property type="component" value="Unassembled WGS sequence"/>
</dbReference>
<dbReference type="CDD" id="cd06174">
    <property type="entry name" value="MFS"/>
    <property type="match status" value="1"/>
</dbReference>
<dbReference type="Pfam" id="PF00999">
    <property type="entry name" value="Na_H_Exchanger"/>
    <property type="match status" value="1"/>
</dbReference>
<feature type="transmembrane region" description="Helical" evidence="12">
    <location>
        <begin position="174"/>
        <end position="191"/>
    </location>
</feature>
<feature type="compositionally biased region" description="Basic and acidic residues" evidence="11">
    <location>
        <begin position="688"/>
        <end position="702"/>
    </location>
</feature>
<evidence type="ECO:0000256" key="12">
    <source>
        <dbReference type="SAM" id="Phobius"/>
    </source>
</evidence>
<dbReference type="InterPro" id="IPR006153">
    <property type="entry name" value="Cation/H_exchanger_TM"/>
</dbReference>
<evidence type="ECO:0000256" key="6">
    <source>
        <dbReference type="ARBA" id="ARBA00022989"/>
    </source>
</evidence>
<evidence type="ECO:0000256" key="11">
    <source>
        <dbReference type="SAM" id="MobiDB-lite"/>
    </source>
</evidence>
<feature type="compositionally biased region" description="Polar residues" evidence="11">
    <location>
        <begin position="543"/>
        <end position="571"/>
    </location>
</feature>